<keyword evidence="8" id="KW-1185">Reference proteome</keyword>
<dbReference type="GO" id="GO:0006412">
    <property type="term" value="P:translation"/>
    <property type="evidence" value="ECO:0007669"/>
    <property type="project" value="InterPro"/>
</dbReference>
<evidence type="ECO:0000313" key="7">
    <source>
        <dbReference type="EMBL" id="OAY28131.1"/>
    </source>
</evidence>
<dbReference type="InterPro" id="IPR034704">
    <property type="entry name" value="Ribosomal_bL28/bL31-like_sf"/>
</dbReference>
<dbReference type="NCBIfam" id="TIGR00009">
    <property type="entry name" value="L28"/>
    <property type="match status" value="1"/>
</dbReference>
<evidence type="ECO:0000313" key="8">
    <source>
        <dbReference type="Proteomes" id="UP000091857"/>
    </source>
</evidence>
<sequence length="154" mass="16956">MAMATAAASGFLFANTCSNISFRKSQSPKLSSLKASVNPELGFVTSQLNGVRISYNLTQESKLVSSPSVPSFQPVVARRVCPFTGKRANKANKVSFSNHKTKKLQFVNLQYKKIWWEAGKRYVKLRLSTKALKTIEKNGLDAVAKKAGIDLSKK</sequence>
<dbReference type="InterPro" id="IPR001383">
    <property type="entry name" value="Ribosomal_bL28_bact-type"/>
</dbReference>
<evidence type="ECO:0000256" key="4">
    <source>
        <dbReference type="ARBA" id="ARBA00035265"/>
    </source>
</evidence>
<dbReference type="HAMAP" id="MF_00373">
    <property type="entry name" value="Ribosomal_bL28"/>
    <property type="match status" value="1"/>
</dbReference>
<dbReference type="PANTHER" id="PTHR13528:SF2">
    <property type="entry name" value="LARGE RIBOSOMAL SUBUNIT PROTEIN BL28M"/>
    <property type="match status" value="1"/>
</dbReference>
<organism evidence="7 8">
    <name type="scientific">Manihot esculenta</name>
    <name type="common">Cassava</name>
    <name type="synonym">Jatropha manihot</name>
    <dbReference type="NCBI Taxonomy" id="3983"/>
    <lineage>
        <taxon>Eukaryota</taxon>
        <taxon>Viridiplantae</taxon>
        <taxon>Streptophyta</taxon>
        <taxon>Embryophyta</taxon>
        <taxon>Tracheophyta</taxon>
        <taxon>Spermatophyta</taxon>
        <taxon>Magnoliopsida</taxon>
        <taxon>eudicotyledons</taxon>
        <taxon>Gunneridae</taxon>
        <taxon>Pentapetalae</taxon>
        <taxon>rosids</taxon>
        <taxon>fabids</taxon>
        <taxon>Malpighiales</taxon>
        <taxon>Euphorbiaceae</taxon>
        <taxon>Crotonoideae</taxon>
        <taxon>Manihoteae</taxon>
        <taxon>Manihot</taxon>
    </lineage>
</organism>
<evidence type="ECO:0000256" key="5">
    <source>
        <dbReference type="ARBA" id="ARBA00035447"/>
    </source>
</evidence>
<dbReference type="SUPFAM" id="SSF143800">
    <property type="entry name" value="L28p-like"/>
    <property type="match status" value="1"/>
</dbReference>
<keyword evidence="3" id="KW-0687">Ribonucleoprotein</keyword>
<dbReference type="GO" id="GO:1990904">
    <property type="term" value="C:ribonucleoprotein complex"/>
    <property type="evidence" value="ECO:0007669"/>
    <property type="project" value="UniProtKB-KW"/>
</dbReference>
<comment type="caution">
    <text evidence="7">The sequence shown here is derived from an EMBL/GenBank/DDBJ whole genome shotgun (WGS) entry which is preliminary data.</text>
</comment>
<comment type="similarity">
    <text evidence="1">Belongs to the bacterial ribosomal protein bL28 family.</text>
</comment>
<dbReference type="FunFam" id="2.30.170.40:FF:000005">
    <property type="entry name" value="50S ribosomal L28, chloroplastic"/>
    <property type="match status" value="1"/>
</dbReference>
<dbReference type="AlphaFoldDB" id="A0A2C9UER4"/>
<reference evidence="8" key="1">
    <citation type="journal article" date="2016" name="Nat. Biotechnol.">
        <title>Sequencing wild and cultivated cassava and related species reveals extensive interspecific hybridization and genetic diversity.</title>
        <authorList>
            <person name="Bredeson J.V."/>
            <person name="Lyons J.B."/>
            <person name="Prochnik S.E."/>
            <person name="Wu G.A."/>
            <person name="Ha C.M."/>
            <person name="Edsinger-Gonzales E."/>
            <person name="Grimwood J."/>
            <person name="Schmutz J."/>
            <person name="Rabbi I.Y."/>
            <person name="Egesi C."/>
            <person name="Nauluvula P."/>
            <person name="Lebot V."/>
            <person name="Ndunguru J."/>
            <person name="Mkamilo G."/>
            <person name="Bart R.S."/>
            <person name="Setter T.L."/>
            <person name="Gleadow R.M."/>
            <person name="Kulakow P."/>
            <person name="Ferguson M.E."/>
            <person name="Rounsley S."/>
            <person name="Rokhsar D.S."/>
        </authorList>
    </citation>
    <scope>NUCLEOTIDE SEQUENCE [LARGE SCALE GENOMIC DNA]</scope>
    <source>
        <strain evidence="8">cv. AM560-2</strain>
    </source>
</reference>
<dbReference type="GO" id="GO:0005840">
    <property type="term" value="C:ribosome"/>
    <property type="evidence" value="ECO:0007669"/>
    <property type="project" value="UniProtKB-KW"/>
</dbReference>
<protein>
    <recommendedName>
        <fullName evidence="4">Large ribosomal subunit protein bL28c</fullName>
    </recommendedName>
    <alternativeName>
        <fullName evidence="5">50S ribosomal protein L28, chloroplastic</fullName>
    </alternativeName>
    <alternativeName>
        <fullName evidence="6">CL28</fullName>
    </alternativeName>
</protein>
<dbReference type="STRING" id="3983.A0A2C9UER4"/>
<evidence type="ECO:0000256" key="3">
    <source>
        <dbReference type="ARBA" id="ARBA00023274"/>
    </source>
</evidence>
<dbReference type="GO" id="GO:0003735">
    <property type="term" value="F:structural constituent of ribosome"/>
    <property type="evidence" value="ECO:0000318"/>
    <property type="project" value="GO_Central"/>
</dbReference>
<evidence type="ECO:0000256" key="2">
    <source>
        <dbReference type="ARBA" id="ARBA00022980"/>
    </source>
</evidence>
<name>A0A2C9UER4_MANES</name>
<dbReference type="Gene3D" id="2.30.170.40">
    <property type="entry name" value="Ribosomal protein L28/L24"/>
    <property type="match status" value="1"/>
</dbReference>
<dbReference type="OrthoDB" id="361870at2759"/>
<dbReference type="InterPro" id="IPR037147">
    <property type="entry name" value="Ribosomal_bL28_sf"/>
</dbReference>
<proteinExistence type="inferred from homology"/>
<keyword evidence="2" id="KW-0689">Ribosomal protein</keyword>
<dbReference type="PANTHER" id="PTHR13528">
    <property type="entry name" value="39S RIBOSOMAL PROTEIN L28, MITOCHONDRIAL"/>
    <property type="match status" value="1"/>
</dbReference>
<dbReference type="Gramene" id="Manes.15G043800.1.v8.1">
    <property type="protein sequence ID" value="Manes.15G043800.1.v8.1.CDS"/>
    <property type="gene ID" value="Manes.15G043800.v8.1"/>
</dbReference>
<dbReference type="Pfam" id="PF00830">
    <property type="entry name" value="Ribosomal_L28"/>
    <property type="match status" value="1"/>
</dbReference>
<dbReference type="Proteomes" id="UP000091857">
    <property type="component" value="Chromosome 15"/>
</dbReference>
<dbReference type="InterPro" id="IPR026569">
    <property type="entry name" value="Ribosomal_bL28"/>
</dbReference>
<evidence type="ECO:0000256" key="1">
    <source>
        <dbReference type="ARBA" id="ARBA00008760"/>
    </source>
</evidence>
<gene>
    <name evidence="7" type="ORF">MANES_15G043800v8</name>
</gene>
<dbReference type="OMA" id="WEAGNRF"/>
<dbReference type="EMBL" id="CM004401">
    <property type="protein sequence ID" value="OAY28131.1"/>
    <property type="molecule type" value="Genomic_DNA"/>
</dbReference>
<accession>A0A2C9UER4</accession>
<evidence type="ECO:0000256" key="6">
    <source>
        <dbReference type="ARBA" id="ARBA00082772"/>
    </source>
</evidence>